<accession>A0A1F6CX29</accession>
<evidence type="ECO:0000313" key="2">
    <source>
        <dbReference type="Proteomes" id="UP000176863"/>
    </source>
</evidence>
<organism evidence="1 2">
    <name type="scientific">Candidatus Kaiserbacteria bacterium RIFCSPHIGHO2_01_FULL_53_29</name>
    <dbReference type="NCBI Taxonomy" id="1798480"/>
    <lineage>
        <taxon>Bacteria</taxon>
        <taxon>Candidatus Kaiseribacteriota</taxon>
    </lineage>
</organism>
<protein>
    <submittedName>
        <fullName evidence="1">Uncharacterized protein</fullName>
    </submittedName>
</protein>
<name>A0A1F6CX29_9BACT</name>
<dbReference type="Proteomes" id="UP000176863">
    <property type="component" value="Unassembled WGS sequence"/>
</dbReference>
<sequence>MKYEFNKILLAAVIVLAIGEGYLIYQTNGKKSVENGAALPASAETKDAAPIPPSTILRPLSGEVAEVKNGSLILKSTIANGATPTISLSVGRDAVIVAQGARKSQSEIDADMEDFRQSSFDLASDIKKNVDALRRLIAPSPYEERKIALSDVEIGQNITAYVEEQNGNGDWKTFKITVLPAAAR</sequence>
<gene>
    <name evidence="1" type="ORF">A2851_05620</name>
</gene>
<reference evidence="1 2" key="1">
    <citation type="journal article" date="2016" name="Nat. Commun.">
        <title>Thousands of microbial genomes shed light on interconnected biogeochemical processes in an aquifer system.</title>
        <authorList>
            <person name="Anantharaman K."/>
            <person name="Brown C.T."/>
            <person name="Hug L.A."/>
            <person name="Sharon I."/>
            <person name="Castelle C.J."/>
            <person name="Probst A.J."/>
            <person name="Thomas B.C."/>
            <person name="Singh A."/>
            <person name="Wilkins M.J."/>
            <person name="Karaoz U."/>
            <person name="Brodie E.L."/>
            <person name="Williams K.H."/>
            <person name="Hubbard S.S."/>
            <person name="Banfield J.F."/>
        </authorList>
    </citation>
    <scope>NUCLEOTIDE SEQUENCE [LARGE SCALE GENOMIC DNA]</scope>
</reference>
<dbReference type="AlphaFoldDB" id="A0A1F6CX29"/>
<comment type="caution">
    <text evidence="1">The sequence shown here is derived from an EMBL/GenBank/DDBJ whole genome shotgun (WGS) entry which is preliminary data.</text>
</comment>
<proteinExistence type="predicted"/>
<dbReference type="EMBL" id="MFKT01000012">
    <property type="protein sequence ID" value="OGG53422.1"/>
    <property type="molecule type" value="Genomic_DNA"/>
</dbReference>
<dbReference type="STRING" id="1798480.A2851_05620"/>
<evidence type="ECO:0000313" key="1">
    <source>
        <dbReference type="EMBL" id="OGG53422.1"/>
    </source>
</evidence>